<feature type="region of interest" description="Disordered" evidence="1">
    <location>
        <begin position="314"/>
        <end position="354"/>
    </location>
</feature>
<accession>A0A2P4XSC3</accession>
<dbReference type="Proteomes" id="UP000237271">
    <property type="component" value="Unassembled WGS sequence"/>
</dbReference>
<dbReference type="Pfam" id="PF13975">
    <property type="entry name" value="gag-asp_proteas"/>
    <property type="match status" value="1"/>
</dbReference>
<organism evidence="2 3">
    <name type="scientific">Phytophthora palmivora</name>
    <dbReference type="NCBI Taxonomy" id="4796"/>
    <lineage>
        <taxon>Eukaryota</taxon>
        <taxon>Sar</taxon>
        <taxon>Stramenopiles</taxon>
        <taxon>Oomycota</taxon>
        <taxon>Peronosporomycetes</taxon>
        <taxon>Peronosporales</taxon>
        <taxon>Peronosporaceae</taxon>
        <taxon>Phytophthora</taxon>
    </lineage>
</organism>
<dbReference type="GO" id="GO:0004190">
    <property type="term" value="F:aspartic-type endopeptidase activity"/>
    <property type="evidence" value="ECO:0007669"/>
    <property type="project" value="InterPro"/>
</dbReference>
<evidence type="ECO:0000313" key="3">
    <source>
        <dbReference type="Proteomes" id="UP000237271"/>
    </source>
</evidence>
<proteinExistence type="predicted"/>
<evidence type="ECO:0000256" key="1">
    <source>
        <dbReference type="SAM" id="MobiDB-lite"/>
    </source>
</evidence>
<feature type="compositionally biased region" description="Polar residues" evidence="1">
    <location>
        <begin position="328"/>
        <end position="347"/>
    </location>
</feature>
<dbReference type="Gene3D" id="2.40.70.10">
    <property type="entry name" value="Acid Proteases"/>
    <property type="match status" value="1"/>
</dbReference>
<reference evidence="2 3" key="1">
    <citation type="journal article" date="2017" name="Genome Biol. Evol.">
        <title>Phytophthora megakarya and P. palmivora, closely related causal agents of cacao black pod rot, underwent increases in genome sizes and gene numbers by different mechanisms.</title>
        <authorList>
            <person name="Ali S.S."/>
            <person name="Shao J."/>
            <person name="Lary D.J."/>
            <person name="Kronmiller B."/>
            <person name="Shen D."/>
            <person name="Strem M.D."/>
            <person name="Amoako-Attah I."/>
            <person name="Akrofi A.Y."/>
            <person name="Begoude B.A."/>
            <person name="Ten Hoopen G.M."/>
            <person name="Coulibaly K."/>
            <person name="Kebe B.I."/>
            <person name="Melnick R.L."/>
            <person name="Guiltinan M.J."/>
            <person name="Tyler B.M."/>
            <person name="Meinhardt L.W."/>
            <person name="Bailey B.A."/>
        </authorList>
    </citation>
    <scope>NUCLEOTIDE SEQUENCE [LARGE SCALE GENOMIC DNA]</scope>
    <source>
        <strain evidence="3">sbr112.9</strain>
    </source>
</reference>
<feature type="compositionally biased region" description="Basic and acidic residues" evidence="1">
    <location>
        <begin position="314"/>
        <end position="324"/>
    </location>
</feature>
<dbReference type="InterPro" id="IPR021109">
    <property type="entry name" value="Peptidase_aspartic_dom_sf"/>
</dbReference>
<dbReference type="GO" id="GO:0006508">
    <property type="term" value="P:proteolysis"/>
    <property type="evidence" value="ECO:0007669"/>
    <property type="project" value="InterPro"/>
</dbReference>
<dbReference type="SUPFAM" id="SSF50630">
    <property type="entry name" value="Acid proteases"/>
    <property type="match status" value="1"/>
</dbReference>
<gene>
    <name evidence="2" type="ORF">PHPALM_15390</name>
</gene>
<dbReference type="AlphaFoldDB" id="A0A2P4XSC3"/>
<name>A0A2P4XSC3_9STRA</name>
<protein>
    <recommendedName>
        <fullName evidence="4">Peptidase A2 domain-containing protein</fullName>
    </recommendedName>
</protein>
<dbReference type="InterPro" id="IPR001969">
    <property type="entry name" value="Aspartic_peptidase_AS"/>
</dbReference>
<sequence>MKPKDEYSRSEVVMELDLLPGESRGYWKYHAPGKWFKQAKATGKINNEKATLLFDSGAEVSIVDSTFARKVGCYIDDSQKQECVGIGENAYMTEGRTKIKVTLAGSLVYYFDAWVGALSGQEAILGMDFMVPAGIRLDLADGSLCLPDEDFEIAVGESIEIPIYLRASDRQKLWIARGERWVPTYVKGLGRRRYLRITNLSDKPLTLFDDTWLGIWLNGDHVPRQPGFVSVGSRRYHEWQNLAYEASTDKPEQEEYVDLPTRPMVERPAYDPPTKIMARRTELPEVAATRVKTSKEEPMQPWQVMEAKLANEMDAPRRRARGPEPSRSGLNVAQATSNEMPTKTEGSPNLGIPDTRAQEADQVCYHEGGDILAEDFEGHMAVVPEVIATTEEVTLDDIQVGDPDVNSPEEIERLRHIIWKRLIS</sequence>
<evidence type="ECO:0000313" key="2">
    <source>
        <dbReference type="EMBL" id="POM68451.1"/>
    </source>
</evidence>
<dbReference type="PROSITE" id="PS00141">
    <property type="entry name" value="ASP_PROTEASE"/>
    <property type="match status" value="1"/>
</dbReference>
<dbReference type="EMBL" id="NCKW01008206">
    <property type="protein sequence ID" value="POM68451.1"/>
    <property type="molecule type" value="Genomic_DNA"/>
</dbReference>
<keyword evidence="3" id="KW-1185">Reference proteome</keyword>
<evidence type="ECO:0008006" key="4">
    <source>
        <dbReference type="Google" id="ProtNLM"/>
    </source>
</evidence>
<comment type="caution">
    <text evidence="2">The sequence shown here is derived from an EMBL/GenBank/DDBJ whole genome shotgun (WGS) entry which is preliminary data.</text>
</comment>
<dbReference type="OrthoDB" id="167965at2759"/>